<dbReference type="InterPro" id="IPR005232">
    <property type="entry name" value="LarE"/>
</dbReference>
<dbReference type="EMBL" id="BMRE01000026">
    <property type="protein sequence ID" value="GGU54397.1"/>
    <property type="molecule type" value="Genomic_DNA"/>
</dbReference>
<dbReference type="PIRSF" id="PIRSF006661">
    <property type="entry name" value="PP-lp_UCP006661"/>
    <property type="match status" value="1"/>
</dbReference>
<dbReference type="PANTHER" id="PTHR43169">
    <property type="entry name" value="EXSB FAMILY PROTEIN"/>
    <property type="match status" value="1"/>
</dbReference>
<accession>A0ABQ2UUK0</accession>
<evidence type="ECO:0000313" key="1">
    <source>
        <dbReference type="EMBL" id="GGU54397.1"/>
    </source>
</evidence>
<dbReference type="NCBIfam" id="TIGR00268">
    <property type="entry name" value="ATP-dependent sacrificial sulfur transferase LarE"/>
    <property type="match status" value="1"/>
</dbReference>
<comment type="caution">
    <text evidence="1">The sequence shown here is derived from an EMBL/GenBank/DDBJ whole genome shotgun (WGS) entry which is preliminary data.</text>
</comment>
<dbReference type="SUPFAM" id="SSF52402">
    <property type="entry name" value="Adenine nucleotide alpha hydrolases-like"/>
    <property type="match status" value="1"/>
</dbReference>
<dbReference type="RefSeq" id="WP_189256480.1">
    <property type="nucleotide sequence ID" value="NZ_BMRE01000026.1"/>
</dbReference>
<dbReference type="PANTHER" id="PTHR43169:SF2">
    <property type="entry name" value="NAD_GMP SYNTHASE DOMAIN-CONTAINING PROTEIN"/>
    <property type="match status" value="1"/>
</dbReference>
<gene>
    <name evidence="1" type="ORF">GCM10010178_53580</name>
</gene>
<dbReference type="Proteomes" id="UP000649573">
    <property type="component" value="Unassembled WGS sequence"/>
</dbReference>
<dbReference type="InterPro" id="IPR014729">
    <property type="entry name" value="Rossmann-like_a/b/a_fold"/>
</dbReference>
<dbReference type="CDD" id="cd01990">
    <property type="entry name" value="LarE-like"/>
    <property type="match status" value="1"/>
</dbReference>
<dbReference type="Gene3D" id="3.40.50.620">
    <property type="entry name" value="HUPs"/>
    <property type="match status" value="1"/>
</dbReference>
<reference evidence="2" key="1">
    <citation type="journal article" date="2019" name="Int. J. Syst. Evol. Microbiol.">
        <title>The Global Catalogue of Microorganisms (GCM) 10K type strain sequencing project: providing services to taxonomists for standard genome sequencing and annotation.</title>
        <authorList>
            <consortium name="The Broad Institute Genomics Platform"/>
            <consortium name="The Broad Institute Genome Sequencing Center for Infectious Disease"/>
            <person name="Wu L."/>
            <person name="Ma J."/>
        </authorList>
    </citation>
    <scope>NUCLEOTIDE SEQUENCE [LARGE SCALE GENOMIC DNA]</scope>
    <source>
        <strain evidence="2">JCM 3296</strain>
    </source>
</reference>
<protein>
    <submittedName>
        <fullName evidence="1">ExsB family transcriptional regulator</fullName>
    </submittedName>
</protein>
<organism evidence="1 2">
    <name type="scientific">Lentzea flava</name>
    <dbReference type="NCBI Taxonomy" id="103732"/>
    <lineage>
        <taxon>Bacteria</taxon>
        <taxon>Bacillati</taxon>
        <taxon>Actinomycetota</taxon>
        <taxon>Actinomycetes</taxon>
        <taxon>Pseudonocardiales</taxon>
        <taxon>Pseudonocardiaceae</taxon>
        <taxon>Lentzea</taxon>
    </lineage>
</organism>
<name>A0ABQ2UUK0_9PSEU</name>
<dbReference type="InterPro" id="IPR052188">
    <property type="entry name" value="Ni-pincer_cofactor_biosynth"/>
</dbReference>
<keyword evidence="2" id="KW-1185">Reference proteome</keyword>
<sequence>MHTQLVTRLAEIGPLAVAFSGGADSALVLAAAVRANGPEAVLAVTANSASLAAAELEHAKVFAEAQGVRHITPNTTELDNPGYAANGRDRCYFCKSTVLDAITTEARKHGLTAVATGTNADDAVDPFRPGIRAGDEIGVHTPLRDLGMSKADVRALSRRWGLSTWDKPAMPCLASRVRYGLTITPARLARVERAEVAVRAWLAAHGRRTKDLRVRDLGDVGRVELDPELATDEIRAALAGVVRAAGFDGAELTAFRSGALNHQADQLVPPRLDPFQGHAVVADEVVHQHDVD</sequence>
<proteinExistence type="predicted"/>
<evidence type="ECO:0000313" key="2">
    <source>
        <dbReference type="Proteomes" id="UP000649573"/>
    </source>
</evidence>